<reference evidence="2" key="1">
    <citation type="submission" date="2023-03" db="EMBL/GenBank/DDBJ databases">
        <title>Massive genome expansion in bonnet fungi (Mycena s.s.) driven by repeated elements and novel gene families across ecological guilds.</title>
        <authorList>
            <consortium name="Lawrence Berkeley National Laboratory"/>
            <person name="Harder C.B."/>
            <person name="Miyauchi S."/>
            <person name="Viragh M."/>
            <person name="Kuo A."/>
            <person name="Thoen E."/>
            <person name="Andreopoulos B."/>
            <person name="Lu D."/>
            <person name="Skrede I."/>
            <person name="Drula E."/>
            <person name="Henrissat B."/>
            <person name="Morin E."/>
            <person name="Kohler A."/>
            <person name="Barry K."/>
            <person name="LaButti K."/>
            <person name="Morin E."/>
            <person name="Salamov A."/>
            <person name="Lipzen A."/>
            <person name="Mereny Z."/>
            <person name="Hegedus B."/>
            <person name="Baldrian P."/>
            <person name="Stursova M."/>
            <person name="Weitz H."/>
            <person name="Taylor A."/>
            <person name="Grigoriev I.V."/>
            <person name="Nagy L.G."/>
            <person name="Martin F."/>
            <person name="Kauserud H."/>
        </authorList>
    </citation>
    <scope>NUCLEOTIDE SEQUENCE</scope>
    <source>
        <strain evidence="2">CBHHK002</strain>
    </source>
</reference>
<evidence type="ECO:0000313" key="2">
    <source>
        <dbReference type="EMBL" id="KAJ7343268.1"/>
    </source>
</evidence>
<dbReference type="Proteomes" id="UP001218218">
    <property type="component" value="Unassembled WGS sequence"/>
</dbReference>
<keyword evidence="3" id="KW-1185">Reference proteome</keyword>
<sequence length="375" mass="38842">MVPQLIYSLLAFTALYLIPCVAALDFGASQWIWTNEVSAGNAPIGARAFRKDFVPPLGKTPIQADIAITVDNSFTLYVNGGQVGTGGDFTNAERFCVPLRSCLNVFAVTAVNGATTPNPAGLLVAIQITYSDGTTSTIVSDTTWRTSITIPAGYEQLSFDDNSWKPAVAEGAYGVAPWGQIPIPSAPPALSLANSKWIWTNEVVNGNAPPGSRAFRRTYTPPIGQTATSATIIIAADNEYSLYVNGILVGSGNNFAVAQQYTVNLSSAPKVVFAVYAVNNQPSNANSPAGLLAAIEINLAECNCTSGAFVLTDGGWKSNAGTPIGFQLPGFDDSSWPAATAEGAYGVAPWGKLTVVPVSGPVNAIAGAPASATAA</sequence>
<organism evidence="2 3">
    <name type="scientific">Mycena albidolilacea</name>
    <dbReference type="NCBI Taxonomy" id="1033008"/>
    <lineage>
        <taxon>Eukaryota</taxon>
        <taxon>Fungi</taxon>
        <taxon>Dikarya</taxon>
        <taxon>Basidiomycota</taxon>
        <taxon>Agaricomycotina</taxon>
        <taxon>Agaricomycetes</taxon>
        <taxon>Agaricomycetidae</taxon>
        <taxon>Agaricales</taxon>
        <taxon>Marasmiineae</taxon>
        <taxon>Mycenaceae</taxon>
        <taxon>Mycena</taxon>
    </lineage>
</organism>
<feature type="chain" id="PRO_5042295407" evidence="1">
    <location>
        <begin position="24"/>
        <end position="375"/>
    </location>
</feature>
<dbReference type="Gene3D" id="2.60.120.260">
    <property type="entry name" value="Galactose-binding domain-like"/>
    <property type="match status" value="2"/>
</dbReference>
<comment type="caution">
    <text evidence="2">The sequence shown here is derived from an EMBL/GenBank/DDBJ whole genome shotgun (WGS) entry which is preliminary data.</text>
</comment>
<dbReference type="AlphaFoldDB" id="A0AAD6ZX37"/>
<keyword evidence="1" id="KW-0732">Signal</keyword>
<gene>
    <name evidence="2" type="ORF">DFH08DRAFT_221777</name>
</gene>
<name>A0AAD6ZX37_9AGAR</name>
<evidence type="ECO:0000313" key="3">
    <source>
        <dbReference type="Proteomes" id="UP001218218"/>
    </source>
</evidence>
<protein>
    <submittedName>
        <fullName evidence="2">Lectin</fullName>
    </submittedName>
</protein>
<dbReference type="EMBL" id="JARIHO010000023">
    <property type="protein sequence ID" value="KAJ7343268.1"/>
    <property type="molecule type" value="Genomic_DNA"/>
</dbReference>
<proteinExistence type="predicted"/>
<accession>A0AAD6ZX37</accession>
<evidence type="ECO:0000256" key="1">
    <source>
        <dbReference type="SAM" id="SignalP"/>
    </source>
</evidence>
<feature type="signal peptide" evidence="1">
    <location>
        <begin position="1"/>
        <end position="23"/>
    </location>
</feature>